<evidence type="ECO:0000313" key="4">
    <source>
        <dbReference type="EMBL" id="KAI9248058.1"/>
    </source>
</evidence>
<protein>
    <submittedName>
        <fullName evidence="4">Uncharacterized protein</fullName>
    </submittedName>
</protein>
<organism evidence="4 5">
    <name type="scientific">Phascolomyces articulosus</name>
    <dbReference type="NCBI Taxonomy" id="60185"/>
    <lineage>
        <taxon>Eukaryota</taxon>
        <taxon>Fungi</taxon>
        <taxon>Fungi incertae sedis</taxon>
        <taxon>Mucoromycota</taxon>
        <taxon>Mucoromycotina</taxon>
        <taxon>Mucoromycetes</taxon>
        <taxon>Mucorales</taxon>
        <taxon>Lichtheimiaceae</taxon>
        <taxon>Phascolomyces</taxon>
    </lineage>
</organism>
<dbReference type="AlphaFoldDB" id="A0AAD5K0B3"/>
<keyword evidence="5" id="KW-1185">Reference proteome</keyword>
<reference evidence="4" key="1">
    <citation type="journal article" date="2022" name="IScience">
        <title>Evolution of zygomycete secretomes and the origins of terrestrial fungal ecologies.</title>
        <authorList>
            <person name="Chang Y."/>
            <person name="Wang Y."/>
            <person name="Mondo S."/>
            <person name="Ahrendt S."/>
            <person name="Andreopoulos W."/>
            <person name="Barry K."/>
            <person name="Beard J."/>
            <person name="Benny G.L."/>
            <person name="Blankenship S."/>
            <person name="Bonito G."/>
            <person name="Cuomo C."/>
            <person name="Desiro A."/>
            <person name="Gervers K.A."/>
            <person name="Hundley H."/>
            <person name="Kuo A."/>
            <person name="LaButti K."/>
            <person name="Lang B.F."/>
            <person name="Lipzen A."/>
            <person name="O'Donnell K."/>
            <person name="Pangilinan J."/>
            <person name="Reynolds N."/>
            <person name="Sandor L."/>
            <person name="Smith M.E."/>
            <person name="Tsang A."/>
            <person name="Grigoriev I.V."/>
            <person name="Stajich J.E."/>
            <person name="Spatafora J.W."/>
        </authorList>
    </citation>
    <scope>NUCLEOTIDE SEQUENCE</scope>
    <source>
        <strain evidence="4">RSA 2281</strain>
    </source>
</reference>
<keyword evidence="3" id="KW-0119">Carbohydrate metabolism</keyword>
<name>A0AAD5K0B3_9FUNG</name>
<keyword evidence="2" id="KW-0294">Fucose metabolism</keyword>
<dbReference type="GO" id="GO:0006004">
    <property type="term" value="P:fucose metabolic process"/>
    <property type="evidence" value="ECO:0007669"/>
    <property type="project" value="UniProtKB-KW"/>
</dbReference>
<dbReference type="Proteomes" id="UP001209540">
    <property type="component" value="Unassembled WGS sequence"/>
</dbReference>
<evidence type="ECO:0000256" key="3">
    <source>
        <dbReference type="ARBA" id="ARBA00023277"/>
    </source>
</evidence>
<gene>
    <name evidence="4" type="ORF">BDA99DRAFT_553381</name>
</gene>
<dbReference type="InterPro" id="IPR019378">
    <property type="entry name" value="GDP-Fuc_O-FucTrfase"/>
</dbReference>
<dbReference type="CDD" id="cd11296">
    <property type="entry name" value="O-FucT_like"/>
    <property type="match status" value="1"/>
</dbReference>
<accession>A0AAD5K0B3</accession>
<dbReference type="GO" id="GO:0016740">
    <property type="term" value="F:transferase activity"/>
    <property type="evidence" value="ECO:0007669"/>
    <property type="project" value="UniProtKB-KW"/>
</dbReference>
<proteinExistence type="predicted"/>
<sequence length="413" mass="48131">MGNELYYYYRDTFFIDTCAINTTDFNKFLTFLPHSGLHNQRIALINAAILAGALNRTLLMPELNLGSATYWRPFEQLMDRLAHCPGNPNEPNTRCYEYRDYVPVPVDTIFDLTPLHELGIRTMQRHDMHDDYFSRYWGIDEDIKEDVMYTLDDQTRYSYQIHDDLSVPNATLDQFETRVDLQDLAARKEPFIMFGSLFGSRRLAIQRTDLVHIRDYLRQRIGVKHPVALEKAGEIINRLGGADNYLSVHLRQGDGRFKKEAKKTIEQIRQSMEKYAKKQSGHHDDDEDDVVKGIQRIQDRSERLEACVATQEKHKHTRLRLIYMATDTKNPHENFTDLYDEFVCLFTLNDFPQVVQSIRSTIVEVDPYLRNGDLLLPLVDGEVAAKADHFIPTPKSTFSGYIRQRNTQFHELT</sequence>
<dbReference type="PANTHER" id="PTHR36050:SF1">
    <property type="entry name" value="O-FUCOSYLTRANSFERASE 30"/>
    <property type="match status" value="1"/>
</dbReference>
<comment type="caution">
    <text evidence="4">The sequence shown here is derived from an EMBL/GenBank/DDBJ whole genome shotgun (WGS) entry which is preliminary data.</text>
</comment>
<evidence type="ECO:0000256" key="2">
    <source>
        <dbReference type="ARBA" id="ARBA00023253"/>
    </source>
</evidence>
<dbReference type="PANTHER" id="PTHR36050">
    <property type="entry name" value="O-FUCOSYLTRANSFERASE 30"/>
    <property type="match status" value="1"/>
</dbReference>
<evidence type="ECO:0000313" key="5">
    <source>
        <dbReference type="Proteomes" id="UP001209540"/>
    </source>
</evidence>
<keyword evidence="1" id="KW-0808">Transferase</keyword>
<evidence type="ECO:0000256" key="1">
    <source>
        <dbReference type="ARBA" id="ARBA00022679"/>
    </source>
</evidence>
<reference evidence="4" key="2">
    <citation type="submission" date="2023-02" db="EMBL/GenBank/DDBJ databases">
        <authorList>
            <consortium name="DOE Joint Genome Institute"/>
            <person name="Mondo S.J."/>
            <person name="Chang Y."/>
            <person name="Wang Y."/>
            <person name="Ahrendt S."/>
            <person name="Andreopoulos W."/>
            <person name="Barry K."/>
            <person name="Beard J."/>
            <person name="Benny G.L."/>
            <person name="Blankenship S."/>
            <person name="Bonito G."/>
            <person name="Cuomo C."/>
            <person name="Desiro A."/>
            <person name="Gervers K.A."/>
            <person name="Hundley H."/>
            <person name="Kuo A."/>
            <person name="LaButti K."/>
            <person name="Lang B.F."/>
            <person name="Lipzen A."/>
            <person name="O'Donnell K."/>
            <person name="Pangilinan J."/>
            <person name="Reynolds N."/>
            <person name="Sandor L."/>
            <person name="Smith M.W."/>
            <person name="Tsang A."/>
            <person name="Grigoriev I.V."/>
            <person name="Stajich J.E."/>
            <person name="Spatafora J.W."/>
        </authorList>
    </citation>
    <scope>NUCLEOTIDE SEQUENCE</scope>
    <source>
        <strain evidence="4">RSA 2281</strain>
    </source>
</reference>
<dbReference type="EMBL" id="JAIXMP010000040">
    <property type="protein sequence ID" value="KAI9248058.1"/>
    <property type="molecule type" value="Genomic_DNA"/>
</dbReference>
<dbReference type="Gene3D" id="3.40.50.11350">
    <property type="match status" value="1"/>
</dbReference>
<dbReference type="Pfam" id="PF10250">
    <property type="entry name" value="O-FucT"/>
    <property type="match status" value="1"/>
</dbReference>